<evidence type="ECO:0000313" key="1">
    <source>
        <dbReference type="EMBL" id="MPN30058.1"/>
    </source>
</evidence>
<organism evidence="1">
    <name type="scientific">bioreactor metagenome</name>
    <dbReference type="NCBI Taxonomy" id="1076179"/>
    <lineage>
        <taxon>unclassified sequences</taxon>
        <taxon>metagenomes</taxon>
        <taxon>ecological metagenomes</taxon>
    </lineage>
</organism>
<dbReference type="AntiFam" id="ANF00095">
    <property type="entry name" value="Shadow ORF (opposite ABC transporters)"/>
</dbReference>
<name>A0A645GT81_9ZZZZ</name>
<gene>
    <name evidence="1" type="ORF">SDC9_177515</name>
</gene>
<accession>A0A645GT81</accession>
<proteinExistence type="predicted"/>
<comment type="caution">
    <text evidence="1">The sequence shown here is derived from an EMBL/GenBank/DDBJ whole genome shotgun (WGS) entry which is preliminary data.</text>
</comment>
<sequence>MLVSEELSGIARPNRSAVVDDNQLFRFFANLLAGMLNSENRRILFLIQIIDRGIYFFPAQRVEFRRRFIQHDNLWLHRQYAGNCQPLLFSAGKLAGLALFIAFQPDAAKRFLNAPVNLLSGYQIVARAECNILFHGGAEYLRGGVLHDDANIFGKGLNSIF</sequence>
<protein>
    <submittedName>
        <fullName evidence="1">Uncharacterized protein</fullName>
    </submittedName>
</protein>
<dbReference type="AlphaFoldDB" id="A0A645GT81"/>
<reference evidence="1" key="1">
    <citation type="submission" date="2019-08" db="EMBL/GenBank/DDBJ databases">
        <authorList>
            <person name="Kucharzyk K."/>
            <person name="Murdoch R.W."/>
            <person name="Higgins S."/>
            <person name="Loffler F."/>
        </authorList>
    </citation>
    <scope>NUCLEOTIDE SEQUENCE</scope>
</reference>
<dbReference type="EMBL" id="VSSQ01081035">
    <property type="protein sequence ID" value="MPN30058.1"/>
    <property type="molecule type" value="Genomic_DNA"/>
</dbReference>